<reference evidence="2 3" key="5">
    <citation type="journal article" date="2010" name="Appl. Environ. Microbiol.">
        <title>phrR-like gene praR of Azorhizobium caulinodans ORS571 is essential for symbiosis with Sesbania rostrata and is involved in expression of reb genes.</title>
        <authorList>
            <person name="Akiba N."/>
            <person name="Aono T."/>
            <person name="Toyazaki H."/>
            <person name="Sato S."/>
            <person name="Oyaizu H."/>
        </authorList>
    </citation>
    <scope>NUCLEOTIDE SEQUENCE [LARGE SCALE GENOMIC DNA]</scope>
    <source>
        <strain evidence="3">ATCC 43989 / DSM 5975 / JCM 20966 / LMG 6465 / NBRC 14845 / NCIMB 13405 / ORS 571</strain>
    </source>
</reference>
<reference evidence="2 3" key="3">
    <citation type="journal article" date="2008" name="BMC Genomics">
        <title>The genome of the versatile nitrogen fixer Azorhizobium caulinodans ORS571.</title>
        <authorList>
            <person name="Lee KB."/>
            <person name="Backer P.D."/>
            <person name="Aono T."/>
            <person name="Liu CT."/>
            <person name="Suzuki S."/>
            <person name="Suzuki T."/>
            <person name="Kaneko T."/>
            <person name="Yamada M."/>
            <person name="Tabata S."/>
            <person name="Kupfer D.M."/>
            <person name="Najar F.Z."/>
            <person name="Wiley G.B."/>
            <person name="Roe B."/>
            <person name="Binnewies T.T."/>
            <person name="Ussery D.W."/>
            <person name="D'Haeze W."/>
            <person name="Herder J.D."/>
            <person name="Gevers D."/>
            <person name="Vereecke D."/>
            <person name="Holsters M."/>
            <person name="Oyaizu H."/>
        </authorList>
    </citation>
    <scope>NUCLEOTIDE SEQUENCE [LARGE SCALE GENOMIC DNA]</scope>
    <source>
        <strain evidence="3">ATCC 43989 / DSM 5975 / JCM 20966 / LMG 6465 / NBRC 14845 / NCIMB 13405 / ORS 571</strain>
    </source>
</reference>
<feature type="transmembrane region" description="Helical" evidence="1">
    <location>
        <begin position="12"/>
        <end position="32"/>
    </location>
</feature>
<dbReference type="AlphaFoldDB" id="A8INY4"/>
<dbReference type="HOGENOM" id="CLU_697620_0_0_5"/>
<keyword evidence="1" id="KW-0812">Transmembrane</keyword>
<feature type="transmembrane region" description="Helical" evidence="1">
    <location>
        <begin position="149"/>
        <end position="176"/>
    </location>
</feature>
<evidence type="ECO:0000313" key="2">
    <source>
        <dbReference type="EMBL" id="BAF89805.2"/>
    </source>
</evidence>
<feature type="transmembrane region" description="Helical" evidence="1">
    <location>
        <begin position="117"/>
        <end position="137"/>
    </location>
</feature>
<organism evidence="2 3">
    <name type="scientific">Azorhizobium caulinodans (strain ATCC 43989 / DSM 5975 / JCM 20966 / LMG 6465 / NBRC 14845 / NCIMB 13405 / ORS 571)</name>
    <dbReference type="NCBI Taxonomy" id="438753"/>
    <lineage>
        <taxon>Bacteria</taxon>
        <taxon>Pseudomonadati</taxon>
        <taxon>Pseudomonadota</taxon>
        <taxon>Alphaproteobacteria</taxon>
        <taxon>Hyphomicrobiales</taxon>
        <taxon>Xanthobacteraceae</taxon>
        <taxon>Azorhizobium</taxon>
    </lineage>
</organism>
<reference evidence="3" key="2">
    <citation type="submission" date="2007-04" db="EMBL/GenBank/DDBJ databases">
        <title>Complete genome sequence of the nitrogen-fixing bacterium Azorhizobium caulinodans ORS571.</title>
        <authorList>
            <person name="Lee K.B."/>
            <person name="Backer P.D."/>
            <person name="Aono T."/>
            <person name="Liu C.T."/>
            <person name="Suzuki S."/>
            <person name="Suzuki T."/>
            <person name="Kaneko T."/>
            <person name="Yamada M."/>
            <person name="Tabata S."/>
            <person name="Kupfer D.M."/>
            <person name="Najar F.Z."/>
            <person name="Wiley G.B."/>
            <person name="Roe B."/>
            <person name="Binnewies T."/>
            <person name="Ussery D."/>
            <person name="Vereecke D."/>
            <person name="Gevers D."/>
            <person name="Holsters M."/>
            <person name="Oyaizu H."/>
        </authorList>
    </citation>
    <scope>NUCLEOTIDE SEQUENCE [LARGE SCALE GENOMIC DNA]</scope>
    <source>
        <strain evidence="3">ATCC 43989 / DSM 5975 / JCM 20966 / LMG 6465 / NBRC 14845 / NCIMB 13405 / ORS 571</strain>
    </source>
</reference>
<dbReference type="Proteomes" id="UP000000270">
    <property type="component" value="Chromosome"/>
</dbReference>
<keyword evidence="3" id="KW-1185">Reference proteome</keyword>
<evidence type="ECO:0000256" key="1">
    <source>
        <dbReference type="SAM" id="Phobius"/>
    </source>
</evidence>
<feature type="transmembrane region" description="Helical" evidence="1">
    <location>
        <begin position="88"/>
        <end position="105"/>
    </location>
</feature>
<feature type="transmembrane region" description="Helical" evidence="1">
    <location>
        <begin position="250"/>
        <end position="274"/>
    </location>
</feature>
<dbReference type="EMBL" id="AP009384">
    <property type="protein sequence ID" value="BAF89805.2"/>
    <property type="molecule type" value="Genomic_DNA"/>
</dbReference>
<reference evidence="2 3" key="6">
    <citation type="journal article" date="2011" name="Appl. Environ. Microbiol.">
        <title>Involvement of the azorhizobial chromosome partition gene (parA) in the onset of bacteroid differentiation during Sesbania rostrata stem nodule development.</title>
        <authorList>
            <person name="Liu CT."/>
            <person name="Lee KB."/>
            <person name="Wang YS."/>
            <person name="Peng MH."/>
            <person name="Lee KT."/>
            <person name="Suzuki S."/>
            <person name="Suzuki T."/>
            <person name="Oyaizu H."/>
        </authorList>
    </citation>
    <scope>NUCLEOTIDE SEQUENCE [LARGE SCALE GENOMIC DNA]</scope>
    <source>
        <strain evidence="3">ATCC 43989 / DSM 5975 / JCM 20966 / LMG 6465 / NBRC 14845 / NCIMB 13405 / ORS 571</strain>
    </source>
</reference>
<gene>
    <name evidence="2" type="primary">noeP</name>
    <name evidence="2" type="ordered locus">AZC_3807</name>
</gene>
<sequence>MRTYGLERWGLTLVSTLILAIGIGRVAWGVMFQERIEFSDGSGWDGVHYERLFNYFGGGAIGHSTAAFPYCARLAIPWILSLISNHVSSFYFCNIAVSILLSILSCRFACEIFGVDLRVVASTMFLSSFCYFSPLRFSSFYPIYVDPPFMLLMLLSMYFVVMARFTCAILVCIVAIPVKEAAFYVIPIVILYDVMVKAPSRKKSGLYCVLICGAVGIKVIVPYMLGCSGEVQLVTGAYWLLRALSDPEHFLSAVASVSLTAGPLWLISGSASLCSGRDHVLAFSRLAIVWAVVLAVCGGSDVARIFYGFSPLYAPLIIRALRYAGKIEYLCACVGWVLTNRVLQSYWQPGYRNEGGYLTGFFSQFPDYAGPSVALQTIGVWLVLGCICRGAARLRASMDMSSAAHEGVLTDSSGWMPRGSAKAAKEGGV</sequence>
<reference evidence="2 3" key="1">
    <citation type="journal article" date="2007" name="Appl. Environ. Microbiol.">
        <title>Rhizobial factors required for stem nodule maturation and maintenance in Sesbania rostrata-Azorhizobium caulinodans ORS571 symbiosis.</title>
        <authorList>
            <person name="Suzuki S."/>
            <person name="Aono T."/>
            <person name="Lee KB."/>
            <person name="Suzuki T."/>
            <person name="Liu CT."/>
            <person name="Miwa H."/>
            <person name="Wakao S."/>
            <person name="Iki T."/>
            <person name="Oyaizu H."/>
        </authorList>
    </citation>
    <scope>NUCLEOTIDE SEQUENCE [LARGE SCALE GENOMIC DNA]</scope>
    <source>
        <strain evidence="3">ATCC 43989 / DSM 5975 / JCM 20966 / LMG 6465 / NBRC 14845 / NCIMB 13405 / ORS 571</strain>
    </source>
</reference>
<protein>
    <submittedName>
        <fullName evidence="2">Nodulation protein noeP</fullName>
    </submittedName>
</protein>
<name>A8INY4_AZOC5</name>
<accession>A8INY4</accession>
<dbReference type="KEGG" id="azc:AZC_3807"/>
<feature type="transmembrane region" description="Helical" evidence="1">
    <location>
        <begin position="373"/>
        <end position="392"/>
    </location>
</feature>
<proteinExistence type="predicted"/>
<feature type="transmembrane region" description="Helical" evidence="1">
    <location>
        <begin position="205"/>
        <end position="225"/>
    </location>
</feature>
<keyword evidence="1" id="KW-0472">Membrane</keyword>
<evidence type="ECO:0000313" key="3">
    <source>
        <dbReference type="Proteomes" id="UP000000270"/>
    </source>
</evidence>
<reference evidence="2 3" key="4">
    <citation type="journal article" date="2009" name="Appl. Environ. Microbiol.">
        <title>Comparative genome-wide transcriptional profiling of Azorhizobium caulinodans ORS571 grown under free-living and symbiotic conditions.</title>
        <authorList>
            <person name="Tsukada S."/>
            <person name="Aono T."/>
            <person name="Akiba N."/>
            <person name="Lee KB."/>
            <person name="Liu CT."/>
            <person name="Toyazaki H."/>
            <person name="Oyaizu H."/>
        </authorList>
    </citation>
    <scope>NUCLEOTIDE SEQUENCE [LARGE SCALE GENOMIC DNA]</scope>
    <source>
        <strain evidence="3">ATCC 43989 / DSM 5975 / JCM 20966 / LMG 6465 / NBRC 14845 / NCIMB 13405 / ORS 571</strain>
    </source>
</reference>
<dbReference type="STRING" id="438753.AZC_3807"/>
<feature type="transmembrane region" description="Helical" evidence="1">
    <location>
        <begin position="286"/>
        <end position="307"/>
    </location>
</feature>
<keyword evidence="1" id="KW-1133">Transmembrane helix</keyword>